<sequence length="74" mass="8696">MIIYMPWPAQDIFNQDNEQYKYQEIEVQGTKLLVEPIAMDQCRVVRVLSTDPQDYLKTEFQPGNELTFTPVLKS</sequence>
<dbReference type="Proteomes" id="UP000002377">
    <property type="component" value="Chromosome"/>
</dbReference>
<proteinExistence type="predicted"/>
<dbReference type="InterPro" id="IPR025619">
    <property type="entry name" value="YlzJ"/>
</dbReference>
<name>D5XF40_THEPJ</name>
<dbReference type="RefSeq" id="WP_013120278.1">
    <property type="nucleotide sequence ID" value="NC_014152.1"/>
</dbReference>
<accession>D5XF40</accession>
<dbReference type="Pfam" id="PF14035">
    <property type="entry name" value="YlzJ"/>
    <property type="match status" value="1"/>
</dbReference>
<organism evidence="1 2">
    <name type="scientific">Thermincola potens (strain JR)</name>
    <dbReference type="NCBI Taxonomy" id="635013"/>
    <lineage>
        <taxon>Bacteria</taxon>
        <taxon>Bacillati</taxon>
        <taxon>Bacillota</taxon>
        <taxon>Clostridia</taxon>
        <taxon>Eubacteriales</taxon>
        <taxon>Thermincolaceae</taxon>
        <taxon>Thermincola</taxon>
    </lineage>
</organism>
<evidence type="ECO:0008006" key="3">
    <source>
        <dbReference type="Google" id="ProtNLM"/>
    </source>
</evidence>
<dbReference type="OrthoDB" id="1683573at2"/>
<dbReference type="EMBL" id="CP002028">
    <property type="protein sequence ID" value="ADG82261.1"/>
    <property type="molecule type" value="Genomic_DNA"/>
</dbReference>
<dbReference type="KEGG" id="tjr:TherJR_1404"/>
<evidence type="ECO:0000313" key="2">
    <source>
        <dbReference type="Proteomes" id="UP000002377"/>
    </source>
</evidence>
<dbReference type="HOGENOM" id="CLU_189760_1_1_9"/>
<dbReference type="AlphaFoldDB" id="D5XF40"/>
<reference evidence="1 2" key="1">
    <citation type="submission" date="2010-05" db="EMBL/GenBank/DDBJ databases">
        <title>Complete sequence of Thermincola sp. JR.</title>
        <authorList>
            <consortium name="US DOE Joint Genome Institute"/>
            <person name="Lucas S."/>
            <person name="Copeland A."/>
            <person name="Lapidus A."/>
            <person name="Cheng J.-F."/>
            <person name="Bruce D."/>
            <person name="Goodwin L."/>
            <person name="Pitluck S."/>
            <person name="Chertkov O."/>
            <person name="Detter J.C."/>
            <person name="Han C."/>
            <person name="Tapia R."/>
            <person name="Land M."/>
            <person name="Hauser L."/>
            <person name="Kyrpides N."/>
            <person name="Mikhailova N."/>
            <person name="Hazen T.C."/>
            <person name="Woyke T."/>
        </authorList>
    </citation>
    <scope>NUCLEOTIDE SEQUENCE [LARGE SCALE GENOMIC DNA]</scope>
    <source>
        <strain evidence="1 2">JR</strain>
    </source>
</reference>
<protein>
    <recommendedName>
        <fullName evidence="3">YlzJ-like protein</fullName>
    </recommendedName>
</protein>
<evidence type="ECO:0000313" key="1">
    <source>
        <dbReference type="EMBL" id="ADG82261.1"/>
    </source>
</evidence>
<keyword evidence="2" id="KW-1185">Reference proteome</keyword>
<gene>
    <name evidence="1" type="ordered locus">TherJR_1404</name>
</gene>
<dbReference type="STRING" id="635013.TherJR_1404"/>